<protein>
    <recommendedName>
        <fullName evidence="4">HAT C-terminal dimerisation domain-containing protein</fullName>
    </recommendedName>
</protein>
<evidence type="ECO:0000313" key="3">
    <source>
        <dbReference type="Proteomes" id="UP000076858"/>
    </source>
</evidence>
<evidence type="ECO:0000313" key="2">
    <source>
        <dbReference type="EMBL" id="KZS05236.1"/>
    </source>
</evidence>
<dbReference type="EMBL" id="LRGB01002989">
    <property type="protein sequence ID" value="KZS05236.1"/>
    <property type="molecule type" value="Genomic_DNA"/>
</dbReference>
<dbReference type="PANTHER" id="PTHR47501">
    <property type="entry name" value="TRANSPOSASE-RELATED"/>
    <property type="match status" value="1"/>
</dbReference>
<dbReference type="OrthoDB" id="10057873at2759"/>
<feature type="region of interest" description="Disordered" evidence="1">
    <location>
        <begin position="468"/>
        <end position="490"/>
    </location>
</feature>
<accession>A0A164MPB7</accession>
<name>A0A164MPB7_9CRUS</name>
<evidence type="ECO:0008006" key="4">
    <source>
        <dbReference type="Google" id="ProtNLM"/>
    </source>
</evidence>
<keyword evidence="3" id="KW-1185">Reference proteome</keyword>
<proteinExistence type="predicted"/>
<dbReference type="AlphaFoldDB" id="A0A164MPB7"/>
<comment type="caution">
    <text evidence="2">The sequence shown here is derived from an EMBL/GenBank/DDBJ whole genome shotgun (WGS) entry which is preliminary data.</text>
</comment>
<dbReference type="InterPro" id="IPR012337">
    <property type="entry name" value="RNaseH-like_sf"/>
</dbReference>
<gene>
    <name evidence="2" type="ORF">APZ42_031641</name>
</gene>
<dbReference type="Proteomes" id="UP000076858">
    <property type="component" value="Unassembled WGS sequence"/>
</dbReference>
<dbReference type="STRING" id="35525.A0A164MPB7"/>
<dbReference type="SUPFAM" id="SSF53098">
    <property type="entry name" value="Ribonuclease H-like"/>
    <property type="match status" value="1"/>
</dbReference>
<sequence length="554" mass="63379">MTTLYDPVCLTDLVHQLLLEINCLSLKNISNILVMFLGKELATTSASYLDVLQKKKDGSDKPLVVYHGTRHNAKRHFLATLRSETSQSSRWKSPTAGSPNTVPMSRRKIVTQDNLDSWVMNFITVDGFLLNTVEKPGFLKLVSSLAPHLVLHGRTFFTALLERTYQERKQQLIDALLTFTDAATTADAWTCCRKSYLDETIHWFDVGNLQRKSACLGIRRITGRHTFDVLADVIENLHNEFGVTSKLRGSTTDNGSNFLKAFRERGATSTFNDGEDYFDIDSVEEEEDMVYFLLCDILDGQMVETHHNKNFTLPQHRRCACHLLNLVAKSDKKIHEYSYKQNTDLYSRKTRPSLEQTNLKTLLKHWKSFKEKKNVGLGYLLPTISILKAKLKHLQDDASIMYCQPLLNGLLDAINFIFDHKFCDNELRLATISNPMFNLSWLETEEVRRGKTLLKREFECFQGIIDESDTSEDSSEGTSLSRSGPSPEKKKIGARKISFLDSYLKLCKTLEQLRDYPIMQNIYRRYNVTLPSSAVVERLFSQGGQIFTKKAKFT</sequence>
<feature type="compositionally biased region" description="Low complexity" evidence="1">
    <location>
        <begin position="476"/>
        <end position="486"/>
    </location>
</feature>
<dbReference type="PANTHER" id="PTHR47501:SF8">
    <property type="match status" value="1"/>
</dbReference>
<feature type="region of interest" description="Disordered" evidence="1">
    <location>
        <begin position="84"/>
        <end position="103"/>
    </location>
</feature>
<organism evidence="2 3">
    <name type="scientific">Daphnia magna</name>
    <dbReference type="NCBI Taxonomy" id="35525"/>
    <lineage>
        <taxon>Eukaryota</taxon>
        <taxon>Metazoa</taxon>
        <taxon>Ecdysozoa</taxon>
        <taxon>Arthropoda</taxon>
        <taxon>Crustacea</taxon>
        <taxon>Branchiopoda</taxon>
        <taxon>Diplostraca</taxon>
        <taxon>Cladocera</taxon>
        <taxon>Anomopoda</taxon>
        <taxon>Daphniidae</taxon>
        <taxon>Daphnia</taxon>
    </lineage>
</organism>
<evidence type="ECO:0000256" key="1">
    <source>
        <dbReference type="SAM" id="MobiDB-lite"/>
    </source>
</evidence>
<reference evidence="2 3" key="1">
    <citation type="submission" date="2016-03" db="EMBL/GenBank/DDBJ databases">
        <title>EvidentialGene: Evidence-directed Construction of Genes on Genomes.</title>
        <authorList>
            <person name="Gilbert D.G."/>
            <person name="Choi J.-H."/>
            <person name="Mockaitis K."/>
            <person name="Colbourne J."/>
            <person name="Pfrender M."/>
        </authorList>
    </citation>
    <scope>NUCLEOTIDE SEQUENCE [LARGE SCALE GENOMIC DNA]</scope>
    <source>
        <strain evidence="2 3">Xinb3</strain>
        <tissue evidence="2">Complete organism</tissue>
    </source>
</reference>